<name>A0AAW1QEQ3_9CHLO</name>
<feature type="compositionally biased region" description="Acidic residues" evidence="1">
    <location>
        <begin position="1"/>
        <end position="11"/>
    </location>
</feature>
<protein>
    <submittedName>
        <fullName evidence="2">Uncharacterized protein</fullName>
    </submittedName>
</protein>
<evidence type="ECO:0000313" key="3">
    <source>
        <dbReference type="Proteomes" id="UP001489004"/>
    </source>
</evidence>
<feature type="compositionally biased region" description="Low complexity" evidence="1">
    <location>
        <begin position="82"/>
        <end position="93"/>
    </location>
</feature>
<reference evidence="2 3" key="1">
    <citation type="journal article" date="2024" name="Nat. Commun.">
        <title>Phylogenomics reveals the evolutionary origins of lichenization in chlorophyte algae.</title>
        <authorList>
            <person name="Puginier C."/>
            <person name="Libourel C."/>
            <person name="Otte J."/>
            <person name="Skaloud P."/>
            <person name="Haon M."/>
            <person name="Grisel S."/>
            <person name="Petersen M."/>
            <person name="Berrin J.G."/>
            <person name="Delaux P.M."/>
            <person name="Dal Grande F."/>
            <person name="Keller J."/>
        </authorList>
    </citation>
    <scope>NUCLEOTIDE SEQUENCE [LARGE SCALE GENOMIC DNA]</scope>
    <source>
        <strain evidence="2 3">SAG 2043</strain>
    </source>
</reference>
<feature type="region of interest" description="Disordered" evidence="1">
    <location>
        <begin position="1"/>
        <end position="20"/>
    </location>
</feature>
<dbReference type="Proteomes" id="UP001489004">
    <property type="component" value="Unassembled WGS sequence"/>
</dbReference>
<evidence type="ECO:0000313" key="2">
    <source>
        <dbReference type="EMBL" id="KAK9819880.1"/>
    </source>
</evidence>
<feature type="region of interest" description="Disordered" evidence="1">
    <location>
        <begin position="82"/>
        <end position="110"/>
    </location>
</feature>
<organism evidence="2 3">
    <name type="scientific">[Myrmecia] bisecta</name>
    <dbReference type="NCBI Taxonomy" id="41462"/>
    <lineage>
        <taxon>Eukaryota</taxon>
        <taxon>Viridiplantae</taxon>
        <taxon>Chlorophyta</taxon>
        <taxon>core chlorophytes</taxon>
        <taxon>Trebouxiophyceae</taxon>
        <taxon>Trebouxiales</taxon>
        <taxon>Trebouxiaceae</taxon>
        <taxon>Myrmecia</taxon>
    </lineage>
</organism>
<proteinExistence type="predicted"/>
<gene>
    <name evidence="2" type="ORF">WJX72_003544</name>
</gene>
<accession>A0AAW1QEQ3</accession>
<dbReference type="AlphaFoldDB" id="A0AAW1QEQ3"/>
<dbReference type="EMBL" id="JALJOR010000003">
    <property type="protein sequence ID" value="KAK9819880.1"/>
    <property type="molecule type" value="Genomic_DNA"/>
</dbReference>
<evidence type="ECO:0000256" key="1">
    <source>
        <dbReference type="SAM" id="MobiDB-lite"/>
    </source>
</evidence>
<comment type="caution">
    <text evidence="2">The sequence shown here is derived from an EMBL/GenBank/DDBJ whole genome shotgun (WGS) entry which is preliminary data.</text>
</comment>
<keyword evidence="3" id="KW-1185">Reference proteome</keyword>
<sequence>MQETADDEAADDPGTAEIKSPYIKQCLDGWKDTLPTGDAAPMTLQLKARKAAMAAVMPAVAAIPEVPVDILTYNRQRIAAAAQTAHATPSHAPMQPTASGKAGTPATAAG</sequence>